<dbReference type="Pfam" id="PF24681">
    <property type="entry name" value="Kelch_KLHDC2_KLHL20_DRC7"/>
    <property type="match status" value="1"/>
</dbReference>
<evidence type="ECO:0008006" key="6">
    <source>
        <dbReference type="Google" id="ProtNLM"/>
    </source>
</evidence>
<dbReference type="Proteomes" id="UP000266861">
    <property type="component" value="Unassembled WGS sequence"/>
</dbReference>
<keyword evidence="3" id="KW-0472">Membrane</keyword>
<dbReference type="EMBL" id="PQFF01000158">
    <property type="protein sequence ID" value="RHZ77942.1"/>
    <property type="molecule type" value="Genomic_DNA"/>
</dbReference>
<evidence type="ECO:0000256" key="1">
    <source>
        <dbReference type="ARBA" id="ARBA00022441"/>
    </source>
</evidence>
<accession>A0A397IT28</accession>
<dbReference type="InterPro" id="IPR015915">
    <property type="entry name" value="Kelch-typ_b-propeller"/>
</dbReference>
<keyword evidence="2" id="KW-0677">Repeat</keyword>
<dbReference type="PANTHER" id="PTHR46093">
    <property type="entry name" value="ACYL-COA-BINDING DOMAIN-CONTAINING PROTEIN 5"/>
    <property type="match status" value="1"/>
</dbReference>
<keyword evidence="1" id="KW-0880">Kelch repeat</keyword>
<evidence type="ECO:0000256" key="2">
    <source>
        <dbReference type="ARBA" id="ARBA00022737"/>
    </source>
</evidence>
<dbReference type="OrthoDB" id="432528at2759"/>
<dbReference type="PANTHER" id="PTHR46093:SF18">
    <property type="entry name" value="FIBRONECTIN TYPE-III DOMAIN-CONTAINING PROTEIN"/>
    <property type="match status" value="1"/>
</dbReference>
<comment type="caution">
    <text evidence="4">The sequence shown here is derived from an EMBL/GenBank/DDBJ whole genome shotgun (WGS) entry which is preliminary data.</text>
</comment>
<keyword evidence="3" id="KW-0812">Transmembrane</keyword>
<feature type="transmembrane region" description="Helical" evidence="3">
    <location>
        <begin position="355"/>
        <end position="381"/>
    </location>
</feature>
<name>A0A397IT28_9GLOM</name>
<dbReference type="Gene3D" id="2.120.10.80">
    <property type="entry name" value="Kelch-type beta propeller"/>
    <property type="match status" value="2"/>
</dbReference>
<proteinExistence type="predicted"/>
<evidence type="ECO:0000313" key="4">
    <source>
        <dbReference type="EMBL" id="RHZ77942.1"/>
    </source>
</evidence>
<dbReference type="SUPFAM" id="SSF117281">
    <property type="entry name" value="Kelch motif"/>
    <property type="match status" value="1"/>
</dbReference>
<organism evidence="4 5">
    <name type="scientific">Diversispora epigaea</name>
    <dbReference type="NCBI Taxonomy" id="1348612"/>
    <lineage>
        <taxon>Eukaryota</taxon>
        <taxon>Fungi</taxon>
        <taxon>Fungi incertae sedis</taxon>
        <taxon>Mucoromycota</taxon>
        <taxon>Glomeromycotina</taxon>
        <taxon>Glomeromycetes</taxon>
        <taxon>Diversisporales</taxon>
        <taxon>Diversisporaceae</taxon>
        <taxon>Diversispora</taxon>
    </lineage>
</organism>
<sequence length="396" mass="44371">MIINDTLLILGGDTNTTDYEFELFYLDLSKKFDNYNLTWTLIENKGLPVYVHRSTSVLSLDNSTVYLIGGLMQNRKTKEYDYSNLVYTYDYPTSKWSAPVLDGDAKARQNIKGVIDDSGNIYIFGGFNATNLTSFSGEMFNDMNVLNTVSNTWTTLSIFKNLPLPCSEYTANILPNGTIIYIGGLEQVGAFFTLVDMKKIKLFDTHKHEWSQMNATGEEIDSRIYFSSVLTPDGHIIIFGGISYSGGDVYIVSVSPKLATLDTNKNPFIWSIPYNSEINAPPSIYGHTADLYYDYMIITFGSELDLNTFSSQEYFYNIKNNKWVTTFIPLINETPTQTPTQTPTPTPSATPTPKYFKWLAIGFGIGLGAPLLISCVTIIIVRRIRGSSVIETVVDL</sequence>
<reference evidence="4 5" key="1">
    <citation type="submission" date="2018-08" db="EMBL/GenBank/DDBJ databases">
        <title>Genome and evolution of the arbuscular mycorrhizal fungus Diversispora epigaea (formerly Glomus versiforme) and its bacterial endosymbionts.</title>
        <authorList>
            <person name="Sun X."/>
            <person name="Fei Z."/>
            <person name="Harrison M."/>
        </authorList>
    </citation>
    <scope>NUCLEOTIDE SEQUENCE [LARGE SCALE GENOMIC DNA]</scope>
    <source>
        <strain evidence="4 5">IT104</strain>
    </source>
</reference>
<keyword evidence="3" id="KW-1133">Transmembrane helix</keyword>
<protein>
    <recommendedName>
        <fullName evidence="6">Galactose oxidase</fullName>
    </recommendedName>
</protein>
<keyword evidence="5" id="KW-1185">Reference proteome</keyword>
<evidence type="ECO:0000313" key="5">
    <source>
        <dbReference type="Proteomes" id="UP000266861"/>
    </source>
</evidence>
<gene>
    <name evidence="4" type="ORF">Glove_168g44</name>
</gene>
<dbReference type="AlphaFoldDB" id="A0A397IT28"/>
<evidence type="ECO:0000256" key="3">
    <source>
        <dbReference type="SAM" id="Phobius"/>
    </source>
</evidence>